<protein>
    <recommendedName>
        <fullName evidence="4">Type II toxin-antitoxin system VapB family antitoxin</fullName>
    </recommendedName>
</protein>
<sequence>MNTRTNIVLDDELVAQAMARAGVKTKKAAVEAALRAYVRKPDYSGLLALEGSRLVTDDYDPKTLSTHPRYQQALMAGEPAVTKSAARHGAGRGAGRKRSSK</sequence>
<dbReference type="InterPro" id="IPR019239">
    <property type="entry name" value="VapB_antitoxin"/>
</dbReference>
<dbReference type="OrthoDB" id="9805830at2"/>
<evidence type="ECO:0008006" key="4">
    <source>
        <dbReference type="Google" id="ProtNLM"/>
    </source>
</evidence>
<feature type="region of interest" description="Disordered" evidence="1">
    <location>
        <begin position="77"/>
        <end position="101"/>
    </location>
</feature>
<dbReference type="RefSeq" id="WP_013903025.1">
    <property type="nucleotide sequence ID" value="NC_015677.1"/>
</dbReference>
<dbReference type="STRING" id="365046.Rta_36810"/>
<dbReference type="EMBL" id="CP000245">
    <property type="protein sequence ID" value="AEG94797.1"/>
    <property type="molecule type" value="Genomic_DNA"/>
</dbReference>
<feature type="compositionally biased region" description="Basic residues" evidence="1">
    <location>
        <begin position="85"/>
        <end position="101"/>
    </location>
</feature>
<dbReference type="AlphaFoldDB" id="F5Y229"/>
<evidence type="ECO:0000313" key="2">
    <source>
        <dbReference type="EMBL" id="AEG94797.1"/>
    </source>
</evidence>
<gene>
    <name evidence="2" type="ordered locus">Rta_36810</name>
</gene>
<reference evidence="2 3" key="2">
    <citation type="journal article" date="2011" name="PLoS ONE">
        <title>The Cyst-Dividing Bacterium Ramlibacter tataouinensis TTB310 Genome Reveals a Well-Stocked Toolbox for Adaptation to a Desert Environment.</title>
        <authorList>
            <person name="De Luca G."/>
            <person name="Barakat M."/>
            <person name="Ortet P."/>
            <person name="Fochesato S."/>
            <person name="Jourlin-Castelli C."/>
            <person name="Ansaldi M."/>
            <person name="Py B."/>
            <person name="Fichant G."/>
            <person name="Coutinho P.M."/>
            <person name="Voulhoux R."/>
            <person name="Bastien O."/>
            <person name="Marechal E."/>
            <person name="Henrissat B."/>
            <person name="Quentin Y."/>
            <person name="Noirot P."/>
            <person name="Filloux A."/>
            <person name="Mejean V."/>
            <person name="Dubow M.S."/>
            <person name="Barras F."/>
            <person name="Barbe V."/>
            <person name="Weissenbach J."/>
            <person name="Mihalcescu I."/>
            <person name="Vermeglio A."/>
            <person name="Achouak W."/>
            <person name="Heulin T."/>
        </authorList>
    </citation>
    <scope>NUCLEOTIDE SEQUENCE [LARGE SCALE GENOMIC DNA]</scope>
    <source>
        <strain evidence="3">ATCC BAA-407 / DSM 14655 / LMG 21543 / TTB310</strain>
    </source>
</reference>
<name>F5Y229_RAMTT</name>
<dbReference type="Pfam" id="PF09957">
    <property type="entry name" value="VapB_antitoxin"/>
    <property type="match status" value="1"/>
</dbReference>
<accession>F5Y229</accession>
<evidence type="ECO:0000256" key="1">
    <source>
        <dbReference type="SAM" id="MobiDB-lite"/>
    </source>
</evidence>
<reference evidence="3" key="1">
    <citation type="submission" date="2006-01" db="EMBL/GenBank/DDBJ databases">
        <title>Genome of the cyst-dividing bacterium Ramlibacter tataouinensis.</title>
        <authorList>
            <person name="Barakat M."/>
            <person name="Ortet P."/>
            <person name="De Luca G."/>
            <person name="Jourlin-Castelli C."/>
            <person name="Ansaldi M."/>
            <person name="Py B."/>
            <person name="Fichant G."/>
            <person name="Coutinho P."/>
            <person name="Voulhoux R."/>
            <person name="Bastien O."/>
            <person name="Roy S."/>
            <person name="Marechal E."/>
            <person name="Henrissat B."/>
            <person name="Quentin Y."/>
            <person name="Noirot P."/>
            <person name="Filloux A."/>
            <person name="Mejean V."/>
            <person name="DuBow M."/>
            <person name="Barras F."/>
            <person name="Heulin T."/>
        </authorList>
    </citation>
    <scope>NUCLEOTIDE SEQUENCE [LARGE SCALE GENOMIC DNA]</scope>
    <source>
        <strain evidence="3">ATCC BAA-407 / DSM 14655 / LMG 21543 / TTB310</strain>
    </source>
</reference>
<dbReference type="Proteomes" id="UP000008385">
    <property type="component" value="Chromosome"/>
</dbReference>
<proteinExistence type="predicted"/>
<dbReference type="KEGG" id="rta:Rta_36810"/>
<dbReference type="HOGENOM" id="CLU_2289319_0_0_4"/>
<dbReference type="eggNOG" id="COG5450">
    <property type="taxonomic scope" value="Bacteria"/>
</dbReference>
<evidence type="ECO:0000313" key="3">
    <source>
        <dbReference type="Proteomes" id="UP000008385"/>
    </source>
</evidence>
<organism evidence="2 3">
    <name type="scientific">Ramlibacter tataouinensis (strain ATCC BAA-407 / DSM 14655 / LMG 21543 / TTB310)</name>
    <dbReference type="NCBI Taxonomy" id="365046"/>
    <lineage>
        <taxon>Bacteria</taxon>
        <taxon>Pseudomonadati</taxon>
        <taxon>Pseudomonadota</taxon>
        <taxon>Betaproteobacteria</taxon>
        <taxon>Burkholderiales</taxon>
        <taxon>Comamonadaceae</taxon>
        <taxon>Ramlibacter</taxon>
    </lineage>
</organism>
<keyword evidence="3" id="KW-1185">Reference proteome</keyword>